<evidence type="ECO:0000313" key="3">
    <source>
        <dbReference type="WBParaSite" id="PSU_v2.g21393.t1"/>
    </source>
</evidence>
<feature type="compositionally biased region" description="Low complexity" evidence="1">
    <location>
        <begin position="9"/>
        <end position="19"/>
    </location>
</feature>
<keyword evidence="2" id="KW-1185">Reference proteome</keyword>
<dbReference type="Proteomes" id="UP000887577">
    <property type="component" value="Unplaced"/>
</dbReference>
<name>A0A914YPL5_9BILA</name>
<accession>A0A914YPL5</accession>
<sequence>MHPHPIYLNSSSSVNSSASPFTPVSPPQSSISPQEPVSSIQYLEPGEIEENLIECKSLISNMNLNEDVKNDIICIQID</sequence>
<protein>
    <submittedName>
        <fullName evidence="3">Uncharacterized protein</fullName>
    </submittedName>
</protein>
<evidence type="ECO:0000313" key="2">
    <source>
        <dbReference type="Proteomes" id="UP000887577"/>
    </source>
</evidence>
<proteinExistence type="predicted"/>
<feature type="region of interest" description="Disordered" evidence="1">
    <location>
        <begin position="1"/>
        <end position="37"/>
    </location>
</feature>
<reference evidence="3" key="1">
    <citation type="submission" date="2022-11" db="UniProtKB">
        <authorList>
            <consortium name="WormBaseParasite"/>
        </authorList>
    </citation>
    <scope>IDENTIFICATION</scope>
</reference>
<organism evidence="2 3">
    <name type="scientific">Panagrolaimus superbus</name>
    <dbReference type="NCBI Taxonomy" id="310955"/>
    <lineage>
        <taxon>Eukaryota</taxon>
        <taxon>Metazoa</taxon>
        <taxon>Ecdysozoa</taxon>
        <taxon>Nematoda</taxon>
        <taxon>Chromadorea</taxon>
        <taxon>Rhabditida</taxon>
        <taxon>Tylenchina</taxon>
        <taxon>Panagrolaimomorpha</taxon>
        <taxon>Panagrolaimoidea</taxon>
        <taxon>Panagrolaimidae</taxon>
        <taxon>Panagrolaimus</taxon>
    </lineage>
</organism>
<dbReference type="AlphaFoldDB" id="A0A914YPL5"/>
<evidence type="ECO:0000256" key="1">
    <source>
        <dbReference type="SAM" id="MobiDB-lite"/>
    </source>
</evidence>
<feature type="compositionally biased region" description="Low complexity" evidence="1">
    <location>
        <begin position="27"/>
        <end position="37"/>
    </location>
</feature>
<dbReference type="WBParaSite" id="PSU_v2.g21393.t1">
    <property type="protein sequence ID" value="PSU_v2.g21393.t1"/>
    <property type="gene ID" value="PSU_v2.g21393"/>
</dbReference>